<comment type="caution">
    <text evidence="3">The sequence shown here is derived from an EMBL/GenBank/DDBJ whole genome shotgun (WGS) entry which is preliminary data.</text>
</comment>
<dbReference type="STRING" id="36807.Mlaev_02768"/>
<protein>
    <submittedName>
        <fullName evidence="3">Beta-galactosidase</fullName>
        <ecNumber evidence="3">3.2.1.23</ecNumber>
    </submittedName>
</protein>
<reference evidence="3 4" key="1">
    <citation type="submission" date="2016-01" db="EMBL/GenBank/DDBJ databases">
        <title>Draft genome sequences of Microbacterium laevaniformans LCDC 91-0039 and the type strain of Microbacterium hominis LCDC 84-209.</title>
        <authorList>
            <person name="Bernier A.-M."/>
            <person name="Bernard K."/>
        </authorList>
    </citation>
    <scope>NUCLEOTIDE SEQUENCE [LARGE SCALE GENOMIC DNA]</scope>
    <source>
        <strain evidence="3 4">LCDC 91-0039</strain>
    </source>
</reference>
<dbReference type="PATRIC" id="fig|36807.3.peg.2820"/>
<feature type="domain" description="Beta-galactosidase trimerisation" evidence="1">
    <location>
        <begin position="2"/>
        <end position="115"/>
    </location>
</feature>
<evidence type="ECO:0000259" key="2">
    <source>
        <dbReference type="Pfam" id="PF08533"/>
    </source>
</evidence>
<evidence type="ECO:0000259" key="1">
    <source>
        <dbReference type="Pfam" id="PF08532"/>
    </source>
</evidence>
<evidence type="ECO:0000313" key="4">
    <source>
        <dbReference type="Proteomes" id="UP000075357"/>
    </source>
</evidence>
<dbReference type="InterPro" id="IPR003476">
    <property type="entry name" value="Glyco_hydro_42"/>
</dbReference>
<keyword evidence="3" id="KW-0378">Hydrolase</keyword>
<organism evidence="3 4">
    <name type="scientific">Microbacterium laevaniformans</name>
    <dbReference type="NCBI Taxonomy" id="36807"/>
    <lineage>
        <taxon>Bacteria</taxon>
        <taxon>Bacillati</taxon>
        <taxon>Actinomycetota</taxon>
        <taxon>Actinomycetes</taxon>
        <taxon>Micrococcales</taxon>
        <taxon>Microbacteriaceae</taxon>
        <taxon>Microbacterium</taxon>
    </lineage>
</organism>
<dbReference type="InterPro" id="IPR029062">
    <property type="entry name" value="Class_I_gatase-like"/>
</dbReference>
<dbReference type="AlphaFoldDB" id="A0A150H626"/>
<accession>A0A150H626</accession>
<keyword evidence="3" id="KW-0326">Glycosidase</keyword>
<dbReference type="RefSeq" id="WP_061683812.1">
    <property type="nucleotide sequence ID" value="NZ_LRAD01000057.1"/>
</dbReference>
<dbReference type="Pfam" id="PF08532">
    <property type="entry name" value="Glyco_hydro_42M"/>
    <property type="match status" value="1"/>
</dbReference>
<dbReference type="Gene3D" id="3.40.50.880">
    <property type="match status" value="1"/>
</dbReference>
<dbReference type="InterPro" id="IPR013739">
    <property type="entry name" value="Beta_galactosidase_C"/>
</dbReference>
<evidence type="ECO:0000313" key="3">
    <source>
        <dbReference type="EMBL" id="KXZ57579.1"/>
    </source>
</evidence>
<dbReference type="PANTHER" id="PTHR36447:SF1">
    <property type="entry name" value="BETA-GALACTOSIDASE GANA"/>
    <property type="match status" value="1"/>
</dbReference>
<name>A0A150H626_9MICO</name>
<dbReference type="SUPFAM" id="SSF52317">
    <property type="entry name" value="Class I glutamine amidotransferase-like"/>
    <property type="match status" value="1"/>
</dbReference>
<dbReference type="Pfam" id="PF08533">
    <property type="entry name" value="Glyco_hydro_42C"/>
    <property type="match status" value="1"/>
</dbReference>
<dbReference type="CDD" id="cd03143">
    <property type="entry name" value="A4_beta-galactosidase_middle_domain"/>
    <property type="match status" value="1"/>
</dbReference>
<proteinExistence type="predicted"/>
<gene>
    <name evidence="3" type="ORF">Mlaev_02768</name>
</gene>
<dbReference type="GO" id="GO:0004565">
    <property type="term" value="F:beta-galactosidase activity"/>
    <property type="evidence" value="ECO:0007669"/>
    <property type="project" value="UniProtKB-EC"/>
</dbReference>
<dbReference type="GO" id="GO:0006012">
    <property type="term" value="P:galactose metabolic process"/>
    <property type="evidence" value="ECO:0007669"/>
    <property type="project" value="InterPro"/>
</dbReference>
<dbReference type="Proteomes" id="UP000075357">
    <property type="component" value="Unassembled WGS sequence"/>
</dbReference>
<dbReference type="InterPro" id="IPR013738">
    <property type="entry name" value="Beta_galactosidase_Trimer"/>
</dbReference>
<keyword evidence="4" id="KW-1185">Reference proteome</keyword>
<dbReference type="EMBL" id="LRAD01000057">
    <property type="protein sequence ID" value="KXZ57579.1"/>
    <property type="molecule type" value="Genomic_DNA"/>
</dbReference>
<feature type="domain" description="Beta-galactosidase C-terminal" evidence="2">
    <location>
        <begin position="130"/>
        <end position="172"/>
    </location>
</feature>
<dbReference type="PANTHER" id="PTHR36447">
    <property type="entry name" value="BETA-GALACTOSIDASE GANA"/>
    <property type="match status" value="1"/>
</dbReference>
<dbReference type="EC" id="3.2.1.23" evidence="3"/>
<sequence length="192" mass="20108">MTTYFSGIVDEHDRVWLGGYPGALRDVLGVTVEEFVPLLPEESALLASGARAAHWSERIARVGADVEVLDTYAAGELAGMPAVTHRRVGTGSATYVSADLGREGTRALLERLAGEIDALAADPLAAGGRLEVIVRGDEATRHVFLVNRTDEEVVVDAGDGLRVAPRGVEVLTLHAGPADAAAVGAGRDRMDA</sequence>